<dbReference type="EMBL" id="RRUE01000001">
    <property type="protein sequence ID" value="RRN45435.1"/>
    <property type="molecule type" value="Genomic_DNA"/>
</dbReference>
<keyword evidence="3" id="KW-1185">Reference proteome</keyword>
<dbReference type="Proteomes" id="UP000270261">
    <property type="component" value="Unassembled WGS sequence"/>
</dbReference>
<feature type="compositionally biased region" description="Polar residues" evidence="1">
    <location>
        <begin position="189"/>
        <end position="205"/>
    </location>
</feature>
<protein>
    <submittedName>
        <fullName evidence="2">Uncharacterized protein</fullName>
    </submittedName>
</protein>
<evidence type="ECO:0000313" key="3">
    <source>
        <dbReference type="Proteomes" id="UP000270261"/>
    </source>
</evidence>
<evidence type="ECO:0000256" key="1">
    <source>
        <dbReference type="SAM" id="MobiDB-lite"/>
    </source>
</evidence>
<accession>A0A426FRX5</accession>
<feature type="compositionally biased region" description="Low complexity" evidence="1">
    <location>
        <begin position="29"/>
        <end position="62"/>
    </location>
</feature>
<dbReference type="AlphaFoldDB" id="A0A426FRX5"/>
<dbReference type="OrthoDB" id="9143468at2"/>
<feature type="region of interest" description="Disordered" evidence="1">
    <location>
        <begin position="240"/>
        <end position="261"/>
    </location>
</feature>
<sequence length="434" mass="44282">MVTKSNTFQISAAILLLLAGCGGGGGGSEAPKAVSSSPAAPGASSSTSTQSSTESQAAQDAAKAAREAAEASAALTAAVQAAIQASQEEAAAEQAAAEKIAAAEKAAAEAKAKQEAAEKATREAKADAAAQAAEAQKAAEAQAAAEAAAAAAKREAAEAKAKAEAALATQKAREEAATTAKAEAEAAANNSSHGNTAINRPNLTHPSDPIHPGGVNGAVLAAMLDQHSDTVVNDPQSIGYPVDNDEAPPVLATQSRDPGYTGEGRGVLGTYASASGSYTYFTFNGGKATGRGGNADFAVNQITSSMQVINGTDGVTLPATLTATEEGVFDYRQGTTFTGTAETIKYDEEVASGKHVYEWKNGTDFVQLSVTVTGTDTAQSCWTYKLPKTSRTYCNLWQVPSGFKKGQALVHKGFTLVDSLDNQLEGKKNRWASR</sequence>
<gene>
    <name evidence="2" type="ORF">EHV23_04345</name>
</gene>
<feature type="region of interest" description="Disordered" evidence="1">
    <location>
        <begin position="27"/>
        <end position="64"/>
    </location>
</feature>
<organism evidence="2 3">
    <name type="scientific">Lautropia dentalis</name>
    <dbReference type="NCBI Taxonomy" id="2490857"/>
    <lineage>
        <taxon>Bacteria</taxon>
        <taxon>Pseudomonadati</taxon>
        <taxon>Pseudomonadota</taxon>
        <taxon>Betaproteobacteria</taxon>
        <taxon>Burkholderiales</taxon>
        <taxon>Burkholderiaceae</taxon>
        <taxon>Lautropia</taxon>
    </lineage>
</organism>
<proteinExistence type="predicted"/>
<name>A0A426FRX5_9BURK</name>
<feature type="compositionally biased region" description="Low complexity" evidence="1">
    <location>
        <begin position="177"/>
        <end position="188"/>
    </location>
</feature>
<reference evidence="2 3" key="1">
    <citation type="submission" date="2018-11" db="EMBL/GenBank/DDBJ databases">
        <title>Genome sequencing of Lautropia sp. KCOM 2505 (= ChDC F240).</title>
        <authorList>
            <person name="Kook J.-K."/>
            <person name="Park S.-N."/>
            <person name="Lim Y.K."/>
        </authorList>
    </citation>
    <scope>NUCLEOTIDE SEQUENCE [LARGE SCALE GENOMIC DNA]</scope>
    <source>
        <strain evidence="2 3">KCOM 2505</strain>
    </source>
</reference>
<feature type="region of interest" description="Disordered" evidence="1">
    <location>
        <begin position="170"/>
        <end position="214"/>
    </location>
</feature>
<dbReference type="RefSeq" id="WP_125094864.1">
    <property type="nucleotide sequence ID" value="NZ_RRUE01000001.1"/>
</dbReference>
<evidence type="ECO:0000313" key="2">
    <source>
        <dbReference type="EMBL" id="RRN45435.1"/>
    </source>
</evidence>
<dbReference type="PROSITE" id="PS51257">
    <property type="entry name" value="PROKAR_LIPOPROTEIN"/>
    <property type="match status" value="1"/>
</dbReference>
<comment type="caution">
    <text evidence="2">The sequence shown here is derived from an EMBL/GenBank/DDBJ whole genome shotgun (WGS) entry which is preliminary data.</text>
</comment>